<protein>
    <submittedName>
        <fullName evidence="2">RCG50827</fullName>
    </submittedName>
</protein>
<proteinExistence type="predicted"/>
<feature type="region of interest" description="Disordered" evidence="1">
    <location>
        <begin position="31"/>
        <end position="73"/>
    </location>
</feature>
<dbReference type="EMBL" id="CH474035">
    <property type="protein sequence ID" value="EDL86917.1"/>
    <property type="molecule type" value="Genomic_DNA"/>
</dbReference>
<name>A6KCM5_RAT</name>
<dbReference type="AlphaFoldDB" id="A6KCM5"/>
<dbReference type="Proteomes" id="UP000234681">
    <property type="component" value="Chromosome 7"/>
</dbReference>
<reference evidence="2 3" key="1">
    <citation type="submission" date="2005-09" db="EMBL/GenBank/DDBJ databases">
        <authorList>
            <person name="Mural R.J."/>
            <person name="Li P.W."/>
            <person name="Adams M.D."/>
            <person name="Amanatides P.G."/>
            <person name="Baden-Tillson H."/>
            <person name="Barnstead M."/>
            <person name="Chin S.H."/>
            <person name="Dew I."/>
            <person name="Evans C.A."/>
            <person name="Ferriera S."/>
            <person name="Flanigan M."/>
            <person name="Fosler C."/>
            <person name="Glodek A."/>
            <person name="Gu Z."/>
            <person name="Holt R.A."/>
            <person name="Jennings D."/>
            <person name="Kraft C.L."/>
            <person name="Lu F."/>
            <person name="Nguyen T."/>
            <person name="Nusskern D.R."/>
            <person name="Pfannkoch C.M."/>
            <person name="Sitter C."/>
            <person name="Sutton G.G."/>
            <person name="Venter J.C."/>
            <person name="Wang Z."/>
            <person name="Woodage T."/>
            <person name="Zheng X.H."/>
            <person name="Zhong F."/>
        </authorList>
    </citation>
    <scope>NUCLEOTIDE SEQUENCE [LARGE SCALE GENOMIC DNA]</scope>
    <source>
        <strain>BN</strain>
        <strain evidence="3">Sprague-Dawley</strain>
    </source>
</reference>
<organism evidence="2 3">
    <name type="scientific">Rattus norvegicus</name>
    <name type="common">Rat</name>
    <dbReference type="NCBI Taxonomy" id="10116"/>
    <lineage>
        <taxon>Eukaryota</taxon>
        <taxon>Metazoa</taxon>
        <taxon>Chordata</taxon>
        <taxon>Craniata</taxon>
        <taxon>Vertebrata</taxon>
        <taxon>Euteleostomi</taxon>
        <taxon>Mammalia</taxon>
        <taxon>Eutheria</taxon>
        <taxon>Euarchontoglires</taxon>
        <taxon>Glires</taxon>
        <taxon>Rodentia</taxon>
        <taxon>Myomorpha</taxon>
        <taxon>Muroidea</taxon>
        <taxon>Muridae</taxon>
        <taxon>Murinae</taxon>
        <taxon>Rattus</taxon>
    </lineage>
</organism>
<evidence type="ECO:0000313" key="2">
    <source>
        <dbReference type="EMBL" id="EDL86917.1"/>
    </source>
</evidence>
<evidence type="ECO:0000256" key="1">
    <source>
        <dbReference type="SAM" id="MobiDB-lite"/>
    </source>
</evidence>
<gene>
    <name evidence="2" type="ORF">rCG_50827</name>
</gene>
<accession>A6KCM5</accession>
<evidence type="ECO:0000313" key="3">
    <source>
        <dbReference type="Proteomes" id="UP000234681"/>
    </source>
</evidence>
<sequence>MPSPFMGQSLGSPHFLCWVLSVPRLGSFAQEDSPQLQHLPHEHGAGWQGGSSPSNVGGHTKESRDGAWGRARWPSTPSANIGLGSSLSCNPFLPHFAVCCTWAYLSPV</sequence>